<evidence type="ECO:0000256" key="1">
    <source>
        <dbReference type="ARBA" id="ARBA00022801"/>
    </source>
</evidence>
<proteinExistence type="predicted"/>
<dbReference type="SUPFAM" id="SSF53474">
    <property type="entry name" value="alpha/beta-Hydrolases"/>
    <property type="match status" value="1"/>
</dbReference>
<dbReference type="Pfam" id="PF00561">
    <property type="entry name" value="Abhydrolase_1"/>
    <property type="match status" value="1"/>
</dbReference>
<dbReference type="PANTHER" id="PTHR43798">
    <property type="entry name" value="MONOACYLGLYCEROL LIPASE"/>
    <property type="match status" value="1"/>
</dbReference>
<dbReference type="STRING" id="32024.GCA_000788295_01388"/>
<gene>
    <name evidence="2" type="primary">bioH</name>
    <name evidence="2" type="ORF">NCTC12475_01164</name>
</gene>
<dbReference type="EMBL" id="UFVD01000001">
    <property type="protein sequence ID" value="SUX10951.1"/>
    <property type="molecule type" value="Genomic_DNA"/>
</dbReference>
<sequence>MAVKEIKFGFKKYNISYEILNQNNQKDIVFLHGWGANKDIMKKAFGSKFSEFRHIYIDLPGFGKSSMNGAINTKDYAKIISRFLKEINSTKDIVVGHSFGGKVGVLLNPNTLVLLSSAGIVVKKRIIVRLKIAIFKFFKMLGFGFLYKLFATKDVAGMSKEMYETLKKVVDEDYSPYFGAYKGRAFIFWGKEDRTTPLKCGERINSLIKNSELFALSGDHFFFLLHGEFINNVVLSDCTQSHF</sequence>
<dbReference type="InterPro" id="IPR050266">
    <property type="entry name" value="AB_hydrolase_sf"/>
</dbReference>
<dbReference type="RefSeq" id="WP_089181740.1">
    <property type="nucleotide sequence ID" value="NZ_CP043427.1"/>
</dbReference>
<organism evidence="2 3">
    <name type="scientific">Campylobacter sputorum subsp. sputorum</name>
    <dbReference type="NCBI Taxonomy" id="32024"/>
    <lineage>
        <taxon>Bacteria</taxon>
        <taxon>Pseudomonadati</taxon>
        <taxon>Campylobacterota</taxon>
        <taxon>Epsilonproteobacteria</taxon>
        <taxon>Campylobacterales</taxon>
        <taxon>Campylobacteraceae</taxon>
        <taxon>Campylobacter</taxon>
    </lineage>
</organism>
<keyword evidence="3" id="KW-1185">Reference proteome</keyword>
<evidence type="ECO:0000313" key="2">
    <source>
        <dbReference type="EMBL" id="SUX10951.1"/>
    </source>
</evidence>
<dbReference type="Gene3D" id="3.40.50.1820">
    <property type="entry name" value="alpha/beta hydrolase"/>
    <property type="match status" value="1"/>
</dbReference>
<dbReference type="Proteomes" id="UP000254920">
    <property type="component" value="Unassembled WGS sequence"/>
</dbReference>
<dbReference type="EC" id="3.1.1.85" evidence="2"/>
<dbReference type="GeneID" id="93089822"/>
<dbReference type="OrthoDB" id="9808398at2"/>
<name>A0A381DKD3_9BACT</name>
<dbReference type="PANTHER" id="PTHR43798:SF31">
    <property type="entry name" value="AB HYDROLASE SUPERFAMILY PROTEIN YCLE"/>
    <property type="match status" value="1"/>
</dbReference>
<keyword evidence="1 2" id="KW-0378">Hydrolase</keyword>
<reference evidence="2 3" key="1">
    <citation type="submission" date="2018-06" db="EMBL/GenBank/DDBJ databases">
        <authorList>
            <consortium name="Pathogen Informatics"/>
            <person name="Doyle S."/>
        </authorList>
    </citation>
    <scope>NUCLEOTIDE SEQUENCE [LARGE SCALE GENOMIC DNA]</scope>
    <source>
        <strain evidence="2 3">NCTC12475</strain>
    </source>
</reference>
<dbReference type="AlphaFoldDB" id="A0A381DKD3"/>
<dbReference type="InterPro" id="IPR000073">
    <property type="entry name" value="AB_hydrolase_1"/>
</dbReference>
<dbReference type="GO" id="GO:0016020">
    <property type="term" value="C:membrane"/>
    <property type="evidence" value="ECO:0007669"/>
    <property type="project" value="TreeGrafter"/>
</dbReference>
<dbReference type="PRINTS" id="PR00111">
    <property type="entry name" value="ABHYDROLASE"/>
</dbReference>
<dbReference type="InterPro" id="IPR029058">
    <property type="entry name" value="AB_hydrolase_fold"/>
</dbReference>
<dbReference type="GO" id="GO:0090499">
    <property type="term" value="F:pimelyl-[acyl-carrier protein] methyl ester esterase activity"/>
    <property type="evidence" value="ECO:0007669"/>
    <property type="project" value="UniProtKB-EC"/>
</dbReference>
<evidence type="ECO:0000313" key="3">
    <source>
        <dbReference type="Proteomes" id="UP000254920"/>
    </source>
</evidence>
<accession>A0A381DKD3</accession>
<protein>
    <submittedName>
        <fullName evidence="2">Alpha/beta hydrolase fold</fullName>
        <ecNumber evidence="2">3.1.1.85</ecNumber>
    </submittedName>
</protein>